<reference evidence="4" key="1">
    <citation type="submission" date="2018-07" db="EMBL/GenBank/DDBJ databases">
        <authorList>
            <person name="Liu B.-T."/>
            <person name="Du Z."/>
        </authorList>
    </citation>
    <scope>NUCLEOTIDE SEQUENCE [LARGE SCALE GENOMIC DNA]</scope>
    <source>
        <strain evidence="4">XYN52</strain>
    </source>
</reference>
<evidence type="ECO:0000256" key="1">
    <source>
        <dbReference type="SAM" id="Phobius"/>
    </source>
</evidence>
<keyword evidence="1" id="KW-1133">Transmembrane helix</keyword>
<proteinExistence type="predicted"/>
<feature type="domain" description="DUF1468" evidence="2">
    <location>
        <begin position="10"/>
        <end position="152"/>
    </location>
</feature>
<keyword evidence="1" id="KW-0472">Membrane</keyword>
<gene>
    <name evidence="3" type="ORF">DVH29_14420</name>
</gene>
<dbReference type="Proteomes" id="UP000253759">
    <property type="component" value="Unassembled WGS sequence"/>
</dbReference>
<protein>
    <submittedName>
        <fullName evidence="3">Tripartite tricarboxylate transporter TctB family protein</fullName>
    </submittedName>
</protein>
<feature type="transmembrane region" description="Helical" evidence="1">
    <location>
        <begin position="7"/>
        <end position="29"/>
    </location>
</feature>
<evidence type="ECO:0000313" key="3">
    <source>
        <dbReference type="EMBL" id="RDE07893.1"/>
    </source>
</evidence>
<comment type="caution">
    <text evidence="3">The sequence shown here is derived from an EMBL/GenBank/DDBJ whole genome shotgun (WGS) entry which is preliminary data.</text>
</comment>
<dbReference type="InterPro" id="IPR009936">
    <property type="entry name" value="DUF1468"/>
</dbReference>
<feature type="transmembrane region" description="Helical" evidence="1">
    <location>
        <begin position="76"/>
        <end position="94"/>
    </location>
</feature>
<dbReference type="Pfam" id="PF07331">
    <property type="entry name" value="TctB"/>
    <property type="match status" value="1"/>
</dbReference>
<dbReference type="OrthoDB" id="7874331at2"/>
<feature type="transmembrane region" description="Helical" evidence="1">
    <location>
        <begin position="41"/>
        <end position="64"/>
    </location>
</feature>
<evidence type="ECO:0000313" key="4">
    <source>
        <dbReference type="Proteomes" id="UP000253759"/>
    </source>
</evidence>
<name>A0A369W0J1_9HYPH</name>
<dbReference type="RefSeq" id="WP_114646897.1">
    <property type="nucleotide sequence ID" value="NZ_QQNH01000030.1"/>
</dbReference>
<organism evidence="3 4">
    <name type="scientific">Pelagibacterium lacus</name>
    <dbReference type="NCBI Taxonomy" id="2282655"/>
    <lineage>
        <taxon>Bacteria</taxon>
        <taxon>Pseudomonadati</taxon>
        <taxon>Pseudomonadota</taxon>
        <taxon>Alphaproteobacteria</taxon>
        <taxon>Hyphomicrobiales</taxon>
        <taxon>Devosiaceae</taxon>
        <taxon>Pelagibacterium</taxon>
    </lineage>
</organism>
<keyword evidence="4" id="KW-1185">Reference proteome</keyword>
<dbReference type="EMBL" id="QQNH01000030">
    <property type="protein sequence ID" value="RDE07893.1"/>
    <property type="molecule type" value="Genomic_DNA"/>
</dbReference>
<feature type="transmembrane region" description="Helical" evidence="1">
    <location>
        <begin position="125"/>
        <end position="147"/>
    </location>
</feature>
<sequence length="159" mass="17420">MISRTRVEVIAALVLCVFCGIGWQQALLIRHPRLVEVSPGLFPMVCLAFVSICSVAYLIQAFSGTVRSEAEEGERGALWLLNPAICIVLFTGFILALPYLGILISGTAFMVLLFSFTGRRDAKGLITNFLVAFGCSATMWASMRWIFRVYIPSGSLTGF</sequence>
<keyword evidence="1" id="KW-0812">Transmembrane</keyword>
<dbReference type="AlphaFoldDB" id="A0A369W0J1"/>
<accession>A0A369W0J1</accession>
<feature type="transmembrane region" description="Helical" evidence="1">
    <location>
        <begin position="100"/>
        <end position="118"/>
    </location>
</feature>
<evidence type="ECO:0000259" key="2">
    <source>
        <dbReference type="Pfam" id="PF07331"/>
    </source>
</evidence>